<keyword evidence="2" id="KW-1003">Cell membrane</keyword>
<dbReference type="GO" id="GO:0005886">
    <property type="term" value="C:plasma membrane"/>
    <property type="evidence" value="ECO:0007669"/>
    <property type="project" value="UniProtKB-SubCell"/>
</dbReference>
<dbReference type="PATRIC" id="fig|1423749.3.peg.527"/>
<feature type="transmembrane region" description="Helical" evidence="6">
    <location>
        <begin position="43"/>
        <end position="62"/>
    </location>
</feature>
<gene>
    <name evidence="7" type="ORF">FC60_GL000523</name>
</gene>
<comment type="caution">
    <text evidence="7">The sequence shown here is derived from an EMBL/GenBank/DDBJ whole genome shotgun (WGS) entry which is preliminary data.</text>
</comment>
<keyword evidence="8" id="KW-1185">Reference proteome</keyword>
<feature type="transmembrane region" description="Helical" evidence="6">
    <location>
        <begin position="74"/>
        <end position="93"/>
    </location>
</feature>
<feature type="transmembrane region" description="Helical" evidence="6">
    <location>
        <begin position="105"/>
        <end position="126"/>
    </location>
</feature>
<protein>
    <recommendedName>
        <fullName evidence="9">Effector of murein hydrolase LrgA</fullName>
    </recommendedName>
</protein>
<dbReference type="PANTHER" id="PTHR33931">
    <property type="entry name" value="HOLIN-LIKE PROTEIN CIDA-RELATED"/>
    <property type="match status" value="1"/>
</dbReference>
<proteinExistence type="predicted"/>
<dbReference type="InterPro" id="IPR005538">
    <property type="entry name" value="LrgA/CidA"/>
</dbReference>
<evidence type="ECO:0000313" key="8">
    <source>
        <dbReference type="Proteomes" id="UP000051739"/>
    </source>
</evidence>
<keyword evidence="3 6" id="KW-0812">Transmembrane</keyword>
<feature type="transmembrane region" description="Helical" evidence="6">
    <location>
        <begin position="20"/>
        <end position="37"/>
    </location>
</feature>
<evidence type="ECO:0000256" key="6">
    <source>
        <dbReference type="SAM" id="Phobius"/>
    </source>
</evidence>
<dbReference type="RefSeq" id="WP_040468003.1">
    <property type="nucleotide sequence ID" value="NZ_AZFN01000015.1"/>
</dbReference>
<keyword evidence="5 6" id="KW-0472">Membrane</keyword>
<reference evidence="7 8" key="1">
    <citation type="journal article" date="2015" name="Genome Announc.">
        <title>Expanding the biotechnology potential of lactobacilli through comparative genomics of 213 strains and associated genera.</title>
        <authorList>
            <person name="Sun Z."/>
            <person name="Harris H.M."/>
            <person name="McCann A."/>
            <person name="Guo C."/>
            <person name="Argimon S."/>
            <person name="Zhang W."/>
            <person name="Yang X."/>
            <person name="Jeffery I.B."/>
            <person name="Cooney J.C."/>
            <person name="Kagawa T.F."/>
            <person name="Liu W."/>
            <person name="Song Y."/>
            <person name="Salvetti E."/>
            <person name="Wrobel A."/>
            <person name="Rasinkangas P."/>
            <person name="Parkhill J."/>
            <person name="Rea M.C."/>
            <person name="O'Sullivan O."/>
            <person name="Ritari J."/>
            <person name="Douillard F.P."/>
            <person name="Paul Ross R."/>
            <person name="Yang R."/>
            <person name="Briner A.E."/>
            <person name="Felis G.E."/>
            <person name="de Vos W.M."/>
            <person name="Barrangou R."/>
            <person name="Klaenhammer T.R."/>
            <person name="Caufield P.W."/>
            <person name="Cui Y."/>
            <person name="Zhang H."/>
            <person name="O'Toole P.W."/>
        </authorList>
    </citation>
    <scope>NUCLEOTIDE SEQUENCE [LARGE SCALE GENOMIC DNA]</scope>
    <source>
        <strain evidence="7 8">DSM 16045</strain>
    </source>
</reference>
<dbReference type="Proteomes" id="UP000051739">
    <property type="component" value="Unassembled WGS sequence"/>
</dbReference>
<name>A0A0R1V869_9LACO</name>
<dbReference type="EMBL" id="AZFN01000015">
    <property type="protein sequence ID" value="KRM01729.1"/>
    <property type="molecule type" value="Genomic_DNA"/>
</dbReference>
<evidence type="ECO:0008006" key="9">
    <source>
        <dbReference type="Google" id="ProtNLM"/>
    </source>
</evidence>
<evidence type="ECO:0000313" key="7">
    <source>
        <dbReference type="EMBL" id="KRM01729.1"/>
    </source>
</evidence>
<dbReference type="Pfam" id="PF03788">
    <property type="entry name" value="LrgA"/>
    <property type="match status" value="1"/>
</dbReference>
<organism evidence="7 8">
    <name type="scientific">Limosilactobacillus gastricus DSM 16045</name>
    <dbReference type="NCBI Taxonomy" id="1423749"/>
    <lineage>
        <taxon>Bacteria</taxon>
        <taxon>Bacillati</taxon>
        <taxon>Bacillota</taxon>
        <taxon>Bacilli</taxon>
        <taxon>Lactobacillales</taxon>
        <taxon>Lactobacillaceae</taxon>
        <taxon>Limosilactobacillus</taxon>
    </lineage>
</organism>
<dbReference type="AlphaFoldDB" id="A0A0R1V869"/>
<sequence>MSDKNNGAPEKKPAPIIMQMSIFAIILFISGIISSFFPQSFVVPAAVIGTILLYLALTFKIVKLEWVEQFANFLIGLIGFLFVPAGISLAAHLDIMAKEGVQDVIVIILATIVLLVVTAYTARYIIRIHEKLVGKKKGELEGEIEGEDK</sequence>
<evidence type="ECO:0000256" key="4">
    <source>
        <dbReference type="ARBA" id="ARBA00022989"/>
    </source>
</evidence>
<evidence type="ECO:0000256" key="3">
    <source>
        <dbReference type="ARBA" id="ARBA00022692"/>
    </source>
</evidence>
<accession>A0A0R1V869</accession>
<evidence type="ECO:0000256" key="1">
    <source>
        <dbReference type="ARBA" id="ARBA00004651"/>
    </source>
</evidence>
<evidence type="ECO:0000256" key="5">
    <source>
        <dbReference type="ARBA" id="ARBA00023136"/>
    </source>
</evidence>
<comment type="subcellular location">
    <subcellularLocation>
        <location evidence="1">Cell membrane</location>
        <topology evidence="1">Multi-pass membrane protein</topology>
    </subcellularLocation>
</comment>
<keyword evidence="4 6" id="KW-1133">Transmembrane helix</keyword>
<dbReference type="PANTHER" id="PTHR33931:SF4">
    <property type="entry name" value="ANTIHOLIN-LIKE PROTEIN LRGA"/>
    <property type="match status" value="1"/>
</dbReference>
<evidence type="ECO:0000256" key="2">
    <source>
        <dbReference type="ARBA" id="ARBA00022475"/>
    </source>
</evidence>